<organism evidence="2 3">
    <name type="scientific">Penicillium antarcticum</name>
    <dbReference type="NCBI Taxonomy" id="416450"/>
    <lineage>
        <taxon>Eukaryota</taxon>
        <taxon>Fungi</taxon>
        <taxon>Dikarya</taxon>
        <taxon>Ascomycota</taxon>
        <taxon>Pezizomycotina</taxon>
        <taxon>Eurotiomycetes</taxon>
        <taxon>Eurotiomycetidae</taxon>
        <taxon>Eurotiales</taxon>
        <taxon>Aspergillaceae</taxon>
        <taxon>Penicillium</taxon>
    </lineage>
</organism>
<dbReference type="Proteomes" id="UP000191672">
    <property type="component" value="Unassembled WGS sequence"/>
</dbReference>
<proteinExistence type="predicted"/>
<accession>A0A1V6Q9Y2</accession>
<feature type="signal peptide" evidence="1">
    <location>
        <begin position="1"/>
        <end position="19"/>
    </location>
</feature>
<name>A0A1V6Q9Y2_9EURO</name>
<dbReference type="AlphaFoldDB" id="A0A1V6Q9Y2"/>
<sequence>MYFSKTLATVATFAMTAYAGMPVASIEFQSWESCDVGAPALGQPKFVARVTATPLTCDKTTVNRDWSIDNYSFSAHLDTKDTAYCHGVIIWNNDGCSGEPTTFLPFDDSPFAVGKCLPDILDPGYVSFKLACDFPGPAAAAGAF</sequence>
<keyword evidence="3" id="KW-1185">Reference proteome</keyword>
<evidence type="ECO:0000256" key="1">
    <source>
        <dbReference type="SAM" id="SignalP"/>
    </source>
</evidence>
<dbReference type="OrthoDB" id="4353051at2759"/>
<comment type="caution">
    <text evidence="2">The sequence shown here is derived from an EMBL/GenBank/DDBJ whole genome shotgun (WGS) entry which is preliminary data.</text>
</comment>
<reference evidence="3" key="1">
    <citation type="journal article" date="2017" name="Nat. Microbiol.">
        <title>Global analysis of biosynthetic gene clusters reveals vast potential of secondary metabolite production in Penicillium species.</title>
        <authorList>
            <person name="Nielsen J.C."/>
            <person name="Grijseels S."/>
            <person name="Prigent S."/>
            <person name="Ji B."/>
            <person name="Dainat J."/>
            <person name="Nielsen K.F."/>
            <person name="Frisvad J.C."/>
            <person name="Workman M."/>
            <person name="Nielsen J."/>
        </authorList>
    </citation>
    <scope>NUCLEOTIDE SEQUENCE [LARGE SCALE GENOMIC DNA]</scope>
    <source>
        <strain evidence="3">IBT 31811</strain>
    </source>
</reference>
<protein>
    <recommendedName>
        <fullName evidence="4">AA1-like domain-containing protein</fullName>
    </recommendedName>
</protein>
<evidence type="ECO:0000313" key="2">
    <source>
        <dbReference type="EMBL" id="OQD85646.1"/>
    </source>
</evidence>
<evidence type="ECO:0000313" key="3">
    <source>
        <dbReference type="Proteomes" id="UP000191672"/>
    </source>
</evidence>
<keyword evidence="1" id="KW-0732">Signal</keyword>
<evidence type="ECO:0008006" key="4">
    <source>
        <dbReference type="Google" id="ProtNLM"/>
    </source>
</evidence>
<dbReference type="EMBL" id="MDYN01000009">
    <property type="protein sequence ID" value="OQD85646.1"/>
    <property type="molecule type" value="Genomic_DNA"/>
</dbReference>
<gene>
    <name evidence="2" type="ORF">PENANT_c009G11134</name>
</gene>
<feature type="chain" id="PRO_5012776933" description="AA1-like domain-containing protein" evidence="1">
    <location>
        <begin position="20"/>
        <end position="144"/>
    </location>
</feature>